<accession>A0A014NH60</accession>
<sequence>MQIPKASVWAMALVMGLGSVAAVAQPRHGQGQGQGQGPDGPQQRHGHGGKGSGPKHQQGAHMQAQPAHPGHPHGMPPGQAKRMGAGPNHQWVKGSRVPVQYRTSHYVVTDWRGHGLRQPPRGYHWMQYGGDYLLVAIGSGVILQLILNN</sequence>
<gene>
    <name evidence="3" type="ORF">AX13_09990</name>
</gene>
<dbReference type="Pfam" id="PF11776">
    <property type="entry name" value="RcnB"/>
    <property type="match status" value="1"/>
</dbReference>
<comment type="caution">
    <text evidence="3">The sequence shown here is derived from an EMBL/GenBank/DDBJ whole genome shotgun (WGS) entry which is preliminary data.</text>
</comment>
<dbReference type="RefSeq" id="WP_043387100.1">
    <property type="nucleotide sequence ID" value="NZ_JBOK01000028.1"/>
</dbReference>
<evidence type="ECO:0000313" key="3">
    <source>
        <dbReference type="EMBL" id="EXU78728.1"/>
    </source>
</evidence>
<dbReference type="PATRIC" id="fig|1457173.3.peg.3398"/>
<name>A0A014NH60_9BURK</name>
<keyword evidence="2" id="KW-0732">Signal</keyword>
<dbReference type="Gene3D" id="3.10.450.160">
    <property type="entry name" value="inner membrane protein cigr"/>
    <property type="match status" value="1"/>
</dbReference>
<evidence type="ECO:0000313" key="4">
    <source>
        <dbReference type="Proteomes" id="UP000020766"/>
    </source>
</evidence>
<evidence type="ECO:0000256" key="2">
    <source>
        <dbReference type="SAM" id="SignalP"/>
    </source>
</evidence>
<feature type="region of interest" description="Disordered" evidence="1">
    <location>
        <begin position="25"/>
        <end position="89"/>
    </location>
</feature>
<protein>
    <recommendedName>
        <fullName evidence="5">Integral membrane protein</fullName>
    </recommendedName>
</protein>
<proteinExistence type="predicted"/>
<reference evidence="3 4" key="1">
    <citation type="submission" date="2014-01" db="EMBL/GenBank/DDBJ databases">
        <title>Interspecies Systems Biology Uncovers Metabolites Affecting C. elegans Gene Expression and Life History Traits.</title>
        <authorList>
            <person name="Watson E."/>
            <person name="Macneil L.T."/>
            <person name="Ritter A.D."/>
            <person name="Yilmaz L.S."/>
            <person name="Rosebrock A.P."/>
            <person name="Caudy A.A."/>
            <person name="Walhout A.J."/>
        </authorList>
    </citation>
    <scope>NUCLEOTIDE SEQUENCE [LARGE SCALE GENOMIC DNA]</scope>
    <source>
        <strain evidence="3 4">DA1877</strain>
    </source>
</reference>
<keyword evidence="4" id="KW-1185">Reference proteome</keyword>
<organism evidence="3 4">
    <name type="scientific">Comamonas aquatica DA1877</name>
    <dbReference type="NCBI Taxonomy" id="1457173"/>
    <lineage>
        <taxon>Bacteria</taxon>
        <taxon>Pseudomonadati</taxon>
        <taxon>Pseudomonadota</taxon>
        <taxon>Betaproteobacteria</taxon>
        <taxon>Burkholderiales</taxon>
        <taxon>Comamonadaceae</taxon>
        <taxon>Comamonas</taxon>
    </lineage>
</organism>
<evidence type="ECO:0000256" key="1">
    <source>
        <dbReference type="SAM" id="MobiDB-lite"/>
    </source>
</evidence>
<dbReference type="EMBL" id="JBOK01000028">
    <property type="protein sequence ID" value="EXU78728.1"/>
    <property type="molecule type" value="Genomic_DNA"/>
</dbReference>
<feature type="chain" id="PRO_5001472681" description="Integral membrane protein" evidence="2">
    <location>
        <begin position="25"/>
        <end position="149"/>
    </location>
</feature>
<dbReference type="STRING" id="225991.MA05_11815"/>
<dbReference type="InterPro" id="IPR024572">
    <property type="entry name" value="RcnB"/>
</dbReference>
<dbReference type="AlphaFoldDB" id="A0A014NH60"/>
<evidence type="ECO:0008006" key="5">
    <source>
        <dbReference type="Google" id="ProtNLM"/>
    </source>
</evidence>
<feature type="compositionally biased region" description="Low complexity" evidence="1">
    <location>
        <begin position="54"/>
        <end position="80"/>
    </location>
</feature>
<dbReference type="Proteomes" id="UP000020766">
    <property type="component" value="Unassembled WGS sequence"/>
</dbReference>
<feature type="signal peptide" evidence="2">
    <location>
        <begin position="1"/>
        <end position="24"/>
    </location>
</feature>